<dbReference type="GO" id="GO:0005813">
    <property type="term" value="C:centrosome"/>
    <property type="evidence" value="ECO:0007669"/>
    <property type="project" value="TreeGrafter"/>
</dbReference>
<feature type="region of interest" description="Disordered" evidence="9">
    <location>
        <begin position="317"/>
        <end position="341"/>
    </location>
</feature>
<evidence type="ECO:0000256" key="5">
    <source>
        <dbReference type="ARBA" id="ARBA00022490"/>
    </source>
</evidence>
<feature type="compositionally biased region" description="Pro residues" evidence="9">
    <location>
        <begin position="23"/>
        <end position="39"/>
    </location>
</feature>
<evidence type="ECO:0000313" key="11">
    <source>
        <dbReference type="Ensembl" id="ENSACDP00005024569.1"/>
    </source>
</evidence>
<proteinExistence type="predicted"/>
<reference evidence="11" key="1">
    <citation type="submission" date="2025-08" db="UniProtKB">
        <authorList>
            <consortium name="Ensembl"/>
        </authorList>
    </citation>
    <scope>IDENTIFICATION</scope>
</reference>
<accession>A0A8B9IQ12</accession>
<keyword evidence="5" id="KW-0963">Cytoplasm</keyword>
<dbReference type="InterPro" id="IPR029157">
    <property type="entry name" value="CEP44_CC"/>
</dbReference>
<dbReference type="GO" id="GO:0000922">
    <property type="term" value="C:spindle pole"/>
    <property type="evidence" value="ECO:0007669"/>
    <property type="project" value="UniProtKB-SubCell"/>
</dbReference>
<evidence type="ECO:0000259" key="10">
    <source>
        <dbReference type="Pfam" id="PF15007"/>
    </source>
</evidence>
<feature type="region of interest" description="Disordered" evidence="9">
    <location>
        <begin position="463"/>
        <end position="519"/>
    </location>
</feature>
<reference evidence="11" key="2">
    <citation type="submission" date="2025-09" db="UniProtKB">
        <authorList>
            <consortium name="Ensembl"/>
        </authorList>
    </citation>
    <scope>IDENTIFICATION</scope>
</reference>
<evidence type="ECO:0000256" key="8">
    <source>
        <dbReference type="ARBA" id="ARBA00046235"/>
    </source>
</evidence>
<comment type="subcellular location">
    <subcellularLocation>
        <location evidence="1">Cytoplasm</location>
        <location evidence="1">Cytoskeleton</location>
        <location evidence="1">Microtubule organizing center</location>
        <location evidence="1">Centrosome</location>
        <location evidence="1">Centriole</location>
    </subcellularLocation>
    <subcellularLocation>
        <location evidence="3">Cytoplasm</location>
        <location evidence="3">Cytoskeleton</location>
        <location evidence="3">Spindle pole</location>
    </subcellularLocation>
    <subcellularLocation>
        <location evidence="2">Midbody</location>
    </subcellularLocation>
</comment>
<keyword evidence="12" id="KW-1185">Reference proteome</keyword>
<sequence length="546" mass="59710">SPTQRPGTDLRRDPRSSHQSPPAGSPVPAPWAPRGPPGPLYSWGGDAPAPSLALPVHPPLPIGRAARPSAAGCPAEGSPPGPPYLCGLGSRPPPRRARCQPGREPRRAERGWAEGGGGGSPAAPRARREAAAASPAGLGLLLLEVASRRRDALEAEAAVGPRCGGRLRRVVCSGGILPVSKTKYLTEFCILRLVKGDPTSFLPIISYSFTSFSTHIAELLVKCDVELTAKSDLRFIEAIYKFLRDQFQYKPVLTKQQFLQFGFAERKIQIVCDIINCVVKKHKELSNLNKVKSQTRKKLRPLKCEVWSNCGTVPAGPNGSALNSKQIPQVERHSGSEVSDDLHPASLCSAPLHPPPLPDEGGNEELCIDDDVVEVKCEQVIEDNSQIEFLRSQLADCQEKLHKLGWIEDRLHTLEERLKGKITIDEKDWNNLLSRVLLLETELLVQSRKRDLSSAFSSVSQECASNTIPVSPDTERKEEMPESLHQSSGYSSLLSTDPSPKAMTINSHGLTDISKETTRQRMERISKIIEETSELLKTSSNTSEKT</sequence>
<evidence type="ECO:0000256" key="3">
    <source>
        <dbReference type="ARBA" id="ARBA00004647"/>
    </source>
</evidence>
<organism evidence="11 12">
    <name type="scientific">Anser cygnoides</name>
    <name type="common">Swan goose</name>
    <dbReference type="NCBI Taxonomy" id="8845"/>
    <lineage>
        <taxon>Eukaryota</taxon>
        <taxon>Metazoa</taxon>
        <taxon>Chordata</taxon>
        <taxon>Craniata</taxon>
        <taxon>Vertebrata</taxon>
        <taxon>Euteleostomi</taxon>
        <taxon>Archelosauria</taxon>
        <taxon>Archosauria</taxon>
        <taxon>Dinosauria</taxon>
        <taxon>Saurischia</taxon>
        <taxon>Theropoda</taxon>
        <taxon>Coelurosauria</taxon>
        <taxon>Aves</taxon>
        <taxon>Neognathae</taxon>
        <taxon>Galloanserae</taxon>
        <taxon>Anseriformes</taxon>
        <taxon>Anatidae</taxon>
        <taxon>Anserinae</taxon>
        <taxon>Anser</taxon>
    </lineage>
</organism>
<evidence type="ECO:0000313" key="12">
    <source>
        <dbReference type="Proteomes" id="UP000694521"/>
    </source>
</evidence>
<name>A0A8B9IQ12_ANSCY</name>
<evidence type="ECO:0000256" key="4">
    <source>
        <dbReference type="ARBA" id="ARBA00014053"/>
    </source>
</evidence>
<dbReference type="GO" id="GO:0005814">
    <property type="term" value="C:centriole"/>
    <property type="evidence" value="ECO:0007669"/>
    <property type="project" value="UniProtKB-SubCell"/>
</dbReference>
<keyword evidence="6" id="KW-0175">Coiled coil</keyword>
<feature type="compositionally biased region" description="Basic and acidic residues" evidence="9">
    <location>
        <begin position="330"/>
        <end position="341"/>
    </location>
</feature>
<evidence type="ECO:0000256" key="9">
    <source>
        <dbReference type="SAM" id="MobiDB-lite"/>
    </source>
</evidence>
<dbReference type="GO" id="GO:0030496">
    <property type="term" value="C:midbody"/>
    <property type="evidence" value="ECO:0007669"/>
    <property type="project" value="UniProtKB-SubCell"/>
</dbReference>
<keyword evidence="7" id="KW-0206">Cytoskeleton</keyword>
<evidence type="ECO:0000256" key="7">
    <source>
        <dbReference type="ARBA" id="ARBA00023212"/>
    </source>
</evidence>
<dbReference type="GO" id="GO:0010457">
    <property type="term" value="P:centriole-centriole cohesion"/>
    <property type="evidence" value="ECO:0007669"/>
    <property type="project" value="TreeGrafter"/>
</dbReference>
<feature type="domain" description="Centrosomal CEP44" evidence="10">
    <location>
        <begin position="182"/>
        <end position="291"/>
    </location>
</feature>
<evidence type="ECO:0000256" key="2">
    <source>
        <dbReference type="ARBA" id="ARBA00004214"/>
    </source>
</evidence>
<dbReference type="Proteomes" id="UP000694521">
    <property type="component" value="Unplaced"/>
</dbReference>
<feature type="compositionally biased region" description="Polar residues" evidence="9">
    <location>
        <begin position="484"/>
        <end position="509"/>
    </location>
</feature>
<dbReference type="PANTHER" id="PTHR31477">
    <property type="entry name" value="CENTROSOMAL PROTEIN OF 44 KDA"/>
    <property type="match status" value="1"/>
</dbReference>
<comment type="function">
    <text evidence="8">Centriole-enriched microtubule-binding protein involved in centriole biogenesis. In collaboration with CEP295 and POC1B, is required for the centriole-to-centrosome conversion by ensuring the formation of bona fide centriole wall. Functions as a linker component that maintains centrosome cohesion. Associates with CROCC and regulates its stability and localization to the centrosome.</text>
</comment>
<dbReference type="Ensembl" id="ENSACDT00005029362.1">
    <property type="protein sequence ID" value="ENSACDP00005024569.1"/>
    <property type="gene ID" value="ENSACDG00005017810.1"/>
</dbReference>
<feature type="compositionally biased region" description="Basic and acidic residues" evidence="9">
    <location>
        <begin position="473"/>
        <end position="482"/>
    </location>
</feature>
<dbReference type="GO" id="GO:0007099">
    <property type="term" value="P:centriole replication"/>
    <property type="evidence" value="ECO:0007669"/>
    <property type="project" value="TreeGrafter"/>
</dbReference>
<dbReference type="PANTHER" id="PTHR31477:SF1">
    <property type="entry name" value="CENTROSOMAL PROTEIN OF 44 KDA"/>
    <property type="match status" value="1"/>
</dbReference>
<dbReference type="Pfam" id="PF15007">
    <property type="entry name" value="CEP44"/>
    <property type="match status" value="1"/>
</dbReference>
<evidence type="ECO:0000256" key="1">
    <source>
        <dbReference type="ARBA" id="ARBA00004114"/>
    </source>
</evidence>
<dbReference type="InterPro" id="IPR033603">
    <property type="entry name" value="CEP44"/>
</dbReference>
<dbReference type="AlphaFoldDB" id="A0A8B9IQ12"/>
<feature type="compositionally biased region" description="Basic and acidic residues" evidence="9">
    <location>
        <begin position="101"/>
        <end position="112"/>
    </location>
</feature>
<gene>
    <name evidence="11" type="primary">CEP44</name>
</gene>
<feature type="region of interest" description="Disordered" evidence="9">
    <location>
        <begin position="1"/>
        <end position="129"/>
    </location>
</feature>
<protein>
    <recommendedName>
        <fullName evidence="4">Centrosomal protein of 44 kDa</fullName>
    </recommendedName>
</protein>
<evidence type="ECO:0000256" key="6">
    <source>
        <dbReference type="ARBA" id="ARBA00023054"/>
    </source>
</evidence>